<dbReference type="Pfam" id="PF13242">
    <property type="entry name" value="Hydrolase_like"/>
    <property type="match status" value="1"/>
</dbReference>
<dbReference type="RefSeq" id="XP_038778382.1">
    <property type="nucleotide sequence ID" value="XM_038922454.1"/>
</dbReference>
<organism evidence="1 2">
    <name type="scientific">Eeniella nana</name>
    <name type="common">Yeast</name>
    <name type="synonym">Brettanomyces nanus</name>
    <dbReference type="NCBI Taxonomy" id="13502"/>
    <lineage>
        <taxon>Eukaryota</taxon>
        <taxon>Fungi</taxon>
        <taxon>Dikarya</taxon>
        <taxon>Ascomycota</taxon>
        <taxon>Saccharomycotina</taxon>
        <taxon>Pichiomycetes</taxon>
        <taxon>Pichiales</taxon>
        <taxon>Pichiaceae</taxon>
        <taxon>Brettanomyces</taxon>
    </lineage>
</organism>
<dbReference type="OrthoDB" id="10251048at2759"/>
<dbReference type="Proteomes" id="UP000662931">
    <property type="component" value="Chromosome 2"/>
</dbReference>
<dbReference type="EMBL" id="CP064813">
    <property type="protein sequence ID" value="QPG74817.1"/>
    <property type="molecule type" value="Genomic_DNA"/>
</dbReference>
<dbReference type="GO" id="GO:0005739">
    <property type="term" value="C:mitochondrion"/>
    <property type="evidence" value="ECO:0007669"/>
    <property type="project" value="TreeGrafter"/>
</dbReference>
<dbReference type="PANTHER" id="PTHR14269:SF57">
    <property type="entry name" value="SUPERFAMILY HYDROLASE, PUTATIVE (AFU_ORTHOLOGUE AFUA_2G02580)-RELATED"/>
    <property type="match status" value="1"/>
</dbReference>
<dbReference type="AlphaFoldDB" id="A0A875RUQ0"/>
<sequence length="399" mass="44494">MFSLGSSVFRTIYGPIAIARCYAGHSQAVLSRFSSTVSKSDIGFAFDIDGVLIKGSKPIPEATEALSYLSVNKIPFVLLTNGGGILESERVTYLNKLLQLQDHPINTNQIIQSHTPLRTLIAKHHRVLVVGGPGDRSREVAKHYGFKQVLRPIDIIRSNPSICPHHRYTEREIKEWGLPPEESKVSVGNANCNEPIDSIMIFNDPREMFSDLQIMLDLLNSEYGLLGTKRLANRSKPSIPIIFSNNDFYWANDFPLPRLGQGAVKLAVESLYSKMNDGMPLQSLTLGKPYKVSYDYAYHILIDWREKLLSGNTDSDVCLPELNDPPIKSPFKHVYMVGDNPESDILGGNDYGWNTILVRTGVYKDGDFVTNPALPQPNFGIVDNVKEAVKIALEKNGLY</sequence>
<dbReference type="NCBIfam" id="TIGR01456">
    <property type="entry name" value="CECR5"/>
    <property type="match status" value="1"/>
</dbReference>
<dbReference type="PANTHER" id="PTHR14269">
    <property type="entry name" value="CDP-DIACYLGLYCEROL--GLYCEROL-3-PHOSPHATE 3-PHOSPHATIDYLTRANSFERASE-RELATED"/>
    <property type="match status" value="1"/>
</dbReference>
<dbReference type="GeneID" id="62195554"/>
<dbReference type="InterPro" id="IPR050324">
    <property type="entry name" value="CDP-alcohol_PTase-I"/>
</dbReference>
<proteinExistence type="predicted"/>
<dbReference type="InterPro" id="IPR023214">
    <property type="entry name" value="HAD_sf"/>
</dbReference>
<dbReference type="InterPro" id="IPR006357">
    <property type="entry name" value="HAD-SF_hydro_IIA"/>
</dbReference>
<dbReference type="Gene3D" id="3.40.50.1000">
    <property type="entry name" value="HAD superfamily/HAD-like"/>
    <property type="match status" value="2"/>
</dbReference>
<dbReference type="KEGG" id="bnn:FOA43_002153"/>
<evidence type="ECO:0000313" key="2">
    <source>
        <dbReference type="Proteomes" id="UP000662931"/>
    </source>
</evidence>
<dbReference type="SUPFAM" id="SSF56784">
    <property type="entry name" value="HAD-like"/>
    <property type="match status" value="1"/>
</dbReference>
<keyword evidence="2" id="KW-1185">Reference proteome</keyword>
<reference evidence="1" key="1">
    <citation type="submission" date="2020-10" db="EMBL/GenBank/DDBJ databases">
        <authorList>
            <person name="Roach M.J.R."/>
        </authorList>
    </citation>
    <scope>NUCLEOTIDE SEQUENCE</scope>
    <source>
        <strain evidence="1">CBS 1945</strain>
    </source>
</reference>
<dbReference type="GO" id="GO:0046474">
    <property type="term" value="P:glycerophospholipid biosynthetic process"/>
    <property type="evidence" value="ECO:0007669"/>
    <property type="project" value="TreeGrafter"/>
</dbReference>
<dbReference type="NCBIfam" id="TIGR01460">
    <property type="entry name" value="HAD-SF-IIA"/>
    <property type="match status" value="1"/>
</dbReference>
<accession>A0A875RUQ0</accession>
<protein>
    <submittedName>
        <fullName evidence="1">Uncharacterized protein</fullName>
    </submittedName>
</protein>
<dbReference type="InterPro" id="IPR036412">
    <property type="entry name" value="HAD-like_sf"/>
</dbReference>
<evidence type="ECO:0000313" key="1">
    <source>
        <dbReference type="EMBL" id="QPG74817.1"/>
    </source>
</evidence>
<dbReference type="Pfam" id="PF13344">
    <property type="entry name" value="Hydrolase_6"/>
    <property type="match status" value="1"/>
</dbReference>
<gene>
    <name evidence="1" type="ORF">FOA43_002153</name>
</gene>
<dbReference type="InterPro" id="IPR006353">
    <property type="entry name" value="HAD-SF_hydro_IIA_CECR5"/>
</dbReference>
<name>A0A875RUQ0_EENNA</name>